<gene>
    <name evidence="2" type="ORF">TIFTF001_053355</name>
</gene>
<dbReference type="InterPro" id="IPR010746">
    <property type="entry name" value="CYMV_Orf1"/>
</dbReference>
<evidence type="ECO:0000256" key="1">
    <source>
        <dbReference type="SAM" id="Coils"/>
    </source>
</evidence>
<reference evidence="2" key="1">
    <citation type="submission" date="2023-07" db="EMBL/GenBank/DDBJ databases">
        <title>draft genome sequence of fig (Ficus carica).</title>
        <authorList>
            <person name="Takahashi T."/>
            <person name="Nishimura K."/>
        </authorList>
    </citation>
    <scope>NUCLEOTIDE SEQUENCE</scope>
</reference>
<evidence type="ECO:0000313" key="2">
    <source>
        <dbReference type="EMBL" id="GMN71136.1"/>
    </source>
</evidence>
<keyword evidence="3" id="KW-1185">Reference proteome</keyword>
<dbReference type="AlphaFoldDB" id="A0AA88JGE4"/>
<dbReference type="EMBL" id="BTGU01012557">
    <property type="protein sequence ID" value="GMN71136.1"/>
    <property type="molecule type" value="Genomic_DNA"/>
</dbReference>
<feature type="coiled-coil region" evidence="1">
    <location>
        <begin position="56"/>
        <end position="86"/>
    </location>
</feature>
<protein>
    <recommendedName>
        <fullName evidence="4">Polyprotein</fullName>
    </recommendedName>
</protein>
<sequence>MSEKWERSIQDWYNNSRTANLEYLDLAEKEKPTNSHLYHNLAVVYDRLNLQSRVNLKNLKGILERVEKQERKLDSLELAVRNLTQVFVENKPLTTTEVRRLVYEISQQPKLVEQEALSYIVSQGTNSYKEAIKATEGIESPAAGFVRPADFQGGTSAARVQIKQNNTLIQLLIQIAESLKDIREEQRVLKEEVRQLQKDKAASITEELVERLQSLSLGVPEKKVAEKKGTFRQLPAVSTRRREEINRDQPLFEDQIRDYRRNQRRRFVAEQAVRRTMGRMRGRRYNQTLEQIVDPEVELNQSMQERANLVPAEVLYRSRRDNINHQVYNHRSEEAMLCVGEQQDRMFIQPNSFQELQRSGMQFIHLGVLQVRLQILHRTDEGTMALVVFRDNRWQGDQSIFAISEVDLTRGSQIVYVIPDTMMTIGDFYRNVQISIQTSGYENWQNGEANLLITRGMTGRLSNTPNVGFAYRISHVTDYLASRGVQALPGRRYRSEMLRGRNWIIRQPQIQAAMMPRNVETRNLIDGTISARFADYTQAPEPRQPHYNEQDEEVASDEEELAETQQHIVAMLRFPDY</sequence>
<accession>A0AA88JGE4</accession>
<evidence type="ECO:0000313" key="3">
    <source>
        <dbReference type="Proteomes" id="UP001187192"/>
    </source>
</evidence>
<feature type="non-terminal residue" evidence="2">
    <location>
        <position position="1"/>
    </location>
</feature>
<keyword evidence="1" id="KW-0175">Coiled coil</keyword>
<name>A0AA88JGE4_FICCA</name>
<dbReference type="Pfam" id="PF07028">
    <property type="entry name" value="DUF1319"/>
    <property type="match status" value="1"/>
</dbReference>
<evidence type="ECO:0008006" key="4">
    <source>
        <dbReference type="Google" id="ProtNLM"/>
    </source>
</evidence>
<proteinExistence type="predicted"/>
<comment type="caution">
    <text evidence="2">The sequence shown here is derived from an EMBL/GenBank/DDBJ whole genome shotgun (WGS) entry which is preliminary data.</text>
</comment>
<organism evidence="2 3">
    <name type="scientific">Ficus carica</name>
    <name type="common">Common fig</name>
    <dbReference type="NCBI Taxonomy" id="3494"/>
    <lineage>
        <taxon>Eukaryota</taxon>
        <taxon>Viridiplantae</taxon>
        <taxon>Streptophyta</taxon>
        <taxon>Embryophyta</taxon>
        <taxon>Tracheophyta</taxon>
        <taxon>Spermatophyta</taxon>
        <taxon>Magnoliopsida</taxon>
        <taxon>eudicotyledons</taxon>
        <taxon>Gunneridae</taxon>
        <taxon>Pentapetalae</taxon>
        <taxon>rosids</taxon>
        <taxon>fabids</taxon>
        <taxon>Rosales</taxon>
        <taxon>Moraceae</taxon>
        <taxon>Ficeae</taxon>
        <taxon>Ficus</taxon>
    </lineage>
</organism>
<dbReference type="Proteomes" id="UP001187192">
    <property type="component" value="Unassembled WGS sequence"/>
</dbReference>
<feature type="coiled-coil region" evidence="1">
    <location>
        <begin position="172"/>
        <end position="199"/>
    </location>
</feature>